<protein>
    <submittedName>
        <fullName evidence="7">EF-P lysine aminoacylase EpmA</fullName>
    </submittedName>
</protein>
<evidence type="ECO:0000313" key="7">
    <source>
        <dbReference type="EMBL" id="MDP0589449.1"/>
    </source>
</evidence>
<name>A0AA90NLT9_9GAMM</name>
<keyword evidence="2" id="KW-0436">Ligase</keyword>
<comment type="caution">
    <text evidence="7">The sequence shown here is derived from an EMBL/GenBank/DDBJ whole genome shotgun (WGS) entry which is preliminary data.</text>
</comment>
<evidence type="ECO:0000259" key="6">
    <source>
        <dbReference type="PROSITE" id="PS50862"/>
    </source>
</evidence>
<keyword evidence="4" id="KW-0067">ATP-binding</keyword>
<dbReference type="GO" id="GO:0006430">
    <property type="term" value="P:lysyl-tRNA aminoacylation"/>
    <property type="evidence" value="ECO:0007669"/>
    <property type="project" value="InterPro"/>
</dbReference>
<dbReference type="GO" id="GO:0005829">
    <property type="term" value="C:cytosol"/>
    <property type="evidence" value="ECO:0007669"/>
    <property type="project" value="TreeGrafter"/>
</dbReference>
<dbReference type="InterPro" id="IPR018149">
    <property type="entry name" value="Lys-tRNA-synth_II_C"/>
</dbReference>
<dbReference type="PANTHER" id="PTHR42918">
    <property type="entry name" value="LYSYL-TRNA SYNTHETASE"/>
    <property type="match status" value="1"/>
</dbReference>
<comment type="subunit">
    <text evidence="1">Homodimer.</text>
</comment>
<comment type="catalytic activity">
    <reaction evidence="5">
        <text>D-beta-lysine + L-lysyl-[protein] + ATP = N(6)-((3R)-3,6-diaminohexanoyl)-L-lysyl-[protein] + AMP + diphosphate + H(+)</text>
        <dbReference type="Rhea" id="RHEA:83435"/>
        <dbReference type="Rhea" id="RHEA-COMP:9752"/>
        <dbReference type="Rhea" id="RHEA-COMP:20131"/>
        <dbReference type="ChEBI" id="CHEBI:15378"/>
        <dbReference type="ChEBI" id="CHEBI:29969"/>
        <dbReference type="ChEBI" id="CHEBI:30616"/>
        <dbReference type="ChEBI" id="CHEBI:33019"/>
        <dbReference type="ChEBI" id="CHEBI:84138"/>
        <dbReference type="ChEBI" id="CHEBI:156053"/>
        <dbReference type="ChEBI" id="CHEBI:456215"/>
    </reaction>
    <physiologicalReaction direction="left-to-right" evidence="5">
        <dbReference type="Rhea" id="RHEA:83436"/>
    </physiologicalReaction>
</comment>
<sequence>MSSNDWRPSASMAALKERATLFRGIRSYFESQMVMEVETPILSTSATVDVHIDSFHCDFHPVGRSNPQTCYLHTSPEFAMKRLLAAGSGDIYSMGHVFRRGEIGDCHNPEFTMLEWYRIGMDQQRLMDDVAAMLKSVSFFNEVKRCSYGDLFDEYLGINPHTVSDCKLSYLVRQKVDSQLVGIDRNDCLDLLFSSIIEPTLGAGDASILSGVFVYDYPACMSALAKIKEDRNGDIVSARFELFVNGVELANGYHELQDAEEQLHRFKCEQRNRGNRGLPVYHHDHRLISALAYGMPDCAGVALGVDRLLMLIMNRSDIADVITFSFTRT</sequence>
<dbReference type="InterPro" id="IPR006195">
    <property type="entry name" value="aa-tRNA-synth_II"/>
</dbReference>
<keyword evidence="3" id="KW-0547">Nucleotide-binding</keyword>
<evidence type="ECO:0000256" key="4">
    <source>
        <dbReference type="ARBA" id="ARBA00022840"/>
    </source>
</evidence>
<evidence type="ECO:0000256" key="3">
    <source>
        <dbReference type="ARBA" id="ARBA00022741"/>
    </source>
</evidence>
<dbReference type="Gene3D" id="3.30.930.10">
    <property type="entry name" value="Bira Bifunctional Protein, Domain 2"/>
    <property type="match status" value="1"/>
</dbReference>
<reference evidence="7 8" key="1">
    <citation type="journal article" date="2023" name="bioRxiv">
        <title>An intranuclear bacterial parasite of deep-sea mussels expresses apoptosis inhibitors acquired from its host.</title>
        <authorList>
            <person name="Gonzalez Porras M.A."/>
            <person name="Assie A."/>
            <person name="Tietjen M."/>
            <person name="Violette M."/>
            <person name="Kleiner M."/>
            <person name="Gruber-Vodicka H."/>
            <person name="Dubilier N."/>
            <person name="Leisch N."/>
        </authorList>
    </citation>
    <scope>NUCLEOTIDE SEQUENCE [LARGE SCALE GENOMIC DNA]</scope>
    <source>
        <strain evidence="7">IAP13</strain>
    </source>
</reference>
<dbReference type="Pfam" id="PF00152">
    <property type="entry name" value="tRNA-synt_2"/>
    <property type="match status" value="1"/>
</dbReference>
<dbReference type="GO" id="GO:0005524">
    <property type="term" value="F:ATP binding"/>
    <property type="evidence" value="ECO:0007669"/>
    <property type="project" value="UniProtKB-KW"/>
</dbReference>
<dbReference type="NCBIfam" id="NF006828">
    <property type="entry name" value="PRK09350.1"/>
    <property type="match status" value="1"/>
</dbReference>
<evidence type="ECO:0000256" key="5">
    <source>
        <dbReference type="ARBA" id="ARBA00052794"/>
    </source>
</evidence>
<evidence type="ECO:0000256" key="2">
    <source>
        <dbReference type="ARBA" id="ARBA00022598"/>
    </source>
</evidence>
<dbReference type="PANTHER" id="PTHR42918:SF6">
    <property type="entry name" value="ELONGATION FACTOR P--(R)-BETA-LYSINE LIGASE"/>
    <property type="match status" value="1"/>
</dbReference>
<dbReference type="EMBL" id="JASXSV010000014">
    <property type="protein sequence ID" value="MDP0589449.1"/>
    <property type="molecule type" value="Genomic_DNA"/>
</dbReference>
<proteinExistence type="predicted"/>
<keyword evidence="8" id="KW-1185">Reference proteome</keyword>
<evidence type="ECO:0000256" key="1">
    <source>
        <dbReference type="ARBA" id="ARBA00011738"/>
    </source>
</evidence>
<feature type="domain" description="Aminoacyl-transfer RNA synthetases class-II family profile" evidence="6">
    <location>
        <begin position="21"/>
        <end position="329"/>
    </location>
</feature>
<dbReference type="InterPro" id="IPR004364">
    <property type="entry name" value="Aa-tRNA-synt_II"/>
</dbReference>
<dbReference type="PRINTS" id="PR00982">
    <property type="entry name" value="TRNASYNTHLYS"/>
</dbReference>
<dbReference type="InterPro" id="IPR045864">
    <property type="entry name" value="aa-tRNA-synth_II/BPL/LPL"/>
</dbReference>
<dbReference type="PROSITE" id="PS50862">
    <property type="entry name" value="AA_TRNA_LIGASE_II"/>
    <property type="match status" value="1"/>
</dbReference>
<dbReference type="SUPFAM" id="SSF55681">
    <property type="entry name" value="Class II aaRS and biotin synthetases"/>
    <property type="match status" value="1"/>
</dbReference>
<dbReference type="NCBIfam" id="TIGR00462">
    <property type="entry name" value="genX"/>
    <property type="match status" value="1"/>
</dbReference>
<dbReference type="FunFam" id="3.30.930.10:FF:000017">
    <property type="entry name" value="Elongation factor P--(R)-beta-lysine ligase"/>
    <property type="match status" value="1"/>
</dbReference>
<dbReference type="GO" id="GO:0004824">
    <property type="term" value="F:lysine-tRNA ligase activity"/>
    <property type="evidence" value="ECO:0007669"/>
    <property type="project" value="InterPro"/>
</dbReference>
<organism evidence="7 8">
    <name type="scientific">Candidatus Endonucleibacter bathymodioli</name>
    <dbReference type="NCBI Taxonomy" id="539814"/>
    <lineage>
        <taxon>Bacteria</taxon>
        <taxon>Pseudomonadati</taxon>
        <taxon>Pseudomonadota</taxon>
        <taxon>Gammaproteobacteria</taxon>
        <taxon>Oceanospirillales</taxon>
        <taxon>Endozoicomonadaceae</taxon>
        <taxon>Candidatus Endonucleibacter</taxon>
    </lineage>
</organism>
<dbReference type="AlphaFoldDB" id="A0AA90NLT9"/>
<evidence type="ECO:0000313" key="8">
    <source>
        <dbReference type="Proteomes" id="UP001178148"/>
    </source>
</evidence>
<dbReference type="Proteomes" id="UP001178148">
    <property type="component" value="Unassembled WGS sequence"/>
</dbReference>
<accession>A0AA90NLT9</accession>
<dbReference type="InterPro" id="IPR004525">
    <property type="entry name" value="EpmA"/>
</dbReference>
<gene>
    <name evidence="7" type="primary">epmA</name>
    <name evidence="7" type="ORF">QS748_09775</name>
</gene>
<dbReference type="GO" id="GO:0000049">
    <property type="term" value="F:tRNA binding"/>
    <property type="evidence" value="ECO:0007669"/>
    <property type="project" value="TreeGrafter"/>
</dbReference>